<dbReference type="Pfam" id="PF00491">
    <property type="entry name" value="Arginase"/>
    <property type="match status" value="1"/>
</dbReference>
<comment type="similarity">
    <text evidence="1">Belongs to the arginase family.</text>
</comment>
<dbReference type="PROSITE" id="PS51409">
    <property type="entry name" value="ARGINASE_2"/>
    <property type="match status" value="1"/>
</dbReference>
<evidence type="ECO:0000256" key="1">
    <source>
        <dbReference type="PROSITE-ProRule" id="PRU00742"/>
    </source>
</evidence>
<dbReference type="EMBL" id="QLMH01000007">
    <property type="protein sequence ID" value="RAK19171.1"/>
    <property type="molecule type" value="Genomic_DNA"/>
</dbReference>
<name>A0A327YF90_9BACL</name>
<gene>
    <name evidence="2" type="ORF">B0I26_10788</name>
</gene>
<dbReference type="OrthoDB" id="9805406at2"/>
<dbReference type="InterPro" id="IPR023696">
    <property type="entry name" value="Ureohydrolase_dom_sf"/>
</dbReference>
<evidence type="ECO:0000313" key="2">
    <source>
        <dbReference type="EMBL" id="RAK19171.1"/>
    </source>
</evidence>
<dbReference type="AlphaFoldDB" id="A0A327YF90"/>
<comment type="caution">
    <text evidence="2">The sequence shown here is derived from an EMBL/GenBank/DDBJ whole genome shotgun (WGS) entry which is preliminary data.</text>
</comment>
<proteinExistence type="inferred from homology"/>
<dbReference type="PANTHER" id="PTHR11358:SF41">
    <property type="entry name" value="ARGINASE"/>
    <property type="match status" value="1"/>
</dbReference>
<evidence type="ECO:0000313" key="3">
    <source>
        <dbReference type="Proteomes" id="UP000248555"/>
    </source>
</evidence>
<organism evidence="2 3">
    <name type="scientific">Paranoxybacillus vitaminiphilus</name>
    <dbReference type="NCBI Taxonomy" id="581036"/>
    <lineage>
        <taxon>Bacteria</taxon>
        <taxon>Bacillati</taxon>
        <taxon>Bacillota</taxon>
        <taxon>Bacilli</taxon>
        <taxon>Bacillales</taxon>
        <taxon>Anoxybacillaceae</taxon>
        <taxon>Paranoxybacillus</taxon>
    </lineage>
</organism>
<keyword evidence="3" id="KW-1185">Reference proteome</keyword>
<accession>A0A327YF90</accession>
<dbReference type="GO" id="GO:0046872">
    <property type="term" value="F:metal ion binding"/>
    <property type="evidence" value="ECO:0007669"/>
    <property type="project" value="InterPro"/>
</dbReference>
<dbReference type="GO" id="GO:0033389">
    <property type="term" value="P:putrescine biosynthetic process from arginine, via agmatine"/>
    <property type="evidence" value="ECO:0007669"/>
    <property type="project" value="TreeGrafter"/>
</dbReference>
<dbReference type="GO" id="GO:0008783">
    <property type="term" value="F:agmatinase activity"/>
    <property type="evidence" value="ECO:0007669"/>
    <property type="project" value="TreeGrafter"/>
</dbReference>
<dbReference type="PANTHER" id="PTHR11358">
    <property type="entry name" value="ARGINASE/AGMATINASE"/>
    <property type="match status" value="1"/>
</dbReference>
<dbReference type="Proteomes" id="UP000248555">
    <property type="component" value="Unassembled WGS sequence"/>
</dbReference>
<dbReference type="Gene3D" id="3.40.800.10">
    <property type="entry name" value="Ureohydrolase domain"/>
    <property type="match status" value="1"/>
</dbReference>
<sequence>MAFYGEGVTFLNFDGTYFSQKQLFHFPHEWLDLTDISQTNLYCHPESLAETKQRLNKREHKGITLIGSGNYHYVSYLLLQEIDEPFTLVLFDHHTDLGNEEESLISCGSWVSYALEHIPFLERVVMIGPSSVHFHPRYSSKLTVFSNEHSPKLILSNIQTDAVYMSIDKDVLCREDALTNWDQGTMKLETLLQYVKQILYSKKVIGLDICGEYPQASVNLFDPVCREALLKNQYANRRIIESCLQSGKHFVHRPRFA</sequence>
<dbReference type="RefSeq" id="WP_111645314.1">
    <property type="nucleotide sequence ID" value="NZ_QLMH01000007.1"/>
</dbReference>
<dbReference type="SUPFAM" id="SSF52768">
    <property type="entry name" value="Arginase/deacetylase"/>
    <property type="match status" value="1"/>
</dbReference>
<protein>
    <submittedName>
        <fullName evidence="2">Arginase family protein</fullName>
    </submittedName>
</protein>
<dbReference type="InterPro" id="IPR006035">
    <property type="entry name" value="Ureohydrolase"/>
</dbReference>
<reference evidence="2 3" key="1">
    <citation type="submission" date="2018-06" db="EMBL/GenBank/DDBJ databases">
        <title>Genomic Encyclopedia of Type Strains, Phase III (KMG-III): the genomes of soil and plant-associated and newly described type strains.</title>
        <authorList>
            <person name="Whitman W."/>
        </authorList>
    </citation>
    <scope>NUCLEOTIDE SEQUENCE [LARGE SCALE GENOMIC DNA]</scope>
    <source>
        <strain evidence="2 3">CGMCC 1.8979</strain>
    </source>
</reference>